<dbReference type="Pfam" id="PF11967">
    <property type="entry name" value="RecO_N"/>
    <property type="match status" value="1"/>
</dbReference>
<protein>
    <submittedName>
        <fullName evidence="5">Repair protein RecO protein</fullName>
    </submittedName>
</protein>
<reference evidence="5 6" key="1">
    <citation type="journal article" date="2015" name="Nature">
        <title>rRNA introns, odd ribosomes, and small enigmatic genomes across a large radiation of phyla.</title>
        <authorList>
            <person name="Brown C.T."/>
            <person name="Hug L.A."/>
            <person name="Thomas B.C."/>
            <person name="Sharon I."/>
            <person name="Castelle C.J."/>
            <person name="Singh A."/>
            <person name="Wilkins M.J."/>
            <person name="Williams K.H."/>
            <person name="Banfield J.F."/>
        </authorList>
    </citation>
    <scope>NUCLEOTIDE SEQUENCE [LARGE SCALE GENOMIC DNA]</scope>
</reference>
<evidence type="ECO:0000313" key="6">
    <source>
        <dbReference type="Proteomes" id="UP000034740"/>
    </source>
</evidence>
<dbReference type="Proteomes" id="UP000034740">
    <property type="component" value="Unassembled WGS sequence"/>
</dbReference>
<dbReference type="AlphaFoldDB" id="A0A0G1XY33"/>
<evidence type="ECO:0000256" key="1">
    <source>
        <dbReference type="ARBA" id="ARBA00022763"/>
    </source>
</evidence>
<evidence type="ECO:0000259" key="4">
    <source>
        <dbReference type="Pfam" id="PF11967"/>
    </source>
</evidence>
<evidence type="ECO:0000313" key="5">
    <source>
        <dbReference type="EMBL" id="KKW35815.1"/>
    </source>
</evidence>
<proteinExistence type="predicted"/>
<gene>
    <name evidence="5" type="ORF">UY83_C0003G0100</name>
</gene>
<dbReference type="InterPro" id="IPR003717">
    <property type="entry name" value="RecO"/>
</dbReference>
<dbReference type="PANTHER" id="PTHR33991:SF1">
    <property type="entry name" value="DNA REPAIR PROTEIN RECO"/>
    <property type="match status" value="1"/>
</dbReference>
<dbReference type="SUPFAM" id="SSF50249">
    <property type="entry name" value="Nucleic acid-binding proteins"/>
    <property type="match status" value="1"/>
</dbReference>
<dbReference type="GO" id="GO:0043590">
    <property type="term" value="C:bacterial nucleoid"/>
    <property type="evidence" value="ECO:0007669"/>
    <property type="project" value="TreeGrafter"/>
</dbReference>
<keyword evidence="1" id="KW-0227">DNA damage</keyword>
<feature type="domain" description="DNA replication/recombination mediator RecO N-terminal" evidence="4">
    <location>
        <begin position="5"/>
        <end position="77"/>
    </location>
</feature>
<dbReference type="InterPro" id="IPR012340">
    <property type="entry name" value="NA-bd_OB-fold"/>
</dbReference>
<sequence length="185" mass="20294">MYEKTATDGIVLRKRGVGEANLRVAILTREFGLVVASARAARAEASKLRYGLEPLTSARFCLIRGRHEWRVTEAHGIRPLGLSAQSGRIAQLLLRLVHGEEKNPQLFDEVSEGLRALAATKEPHAEAIECVLVLRILFALGYLPHTQALAPFIEGGFSIELSAKAIESRSLLVRTINESLQMTGL</sequence>
<organism evidence="5 6">
    <name type="scientific">Candidatus Adlerbacteria bacterium GW2011_GWA1_54_10</name>
    <dbReference type="NCBI Taxonomy" id="1618605"/>
    <lineage>
        <taxon>Bacteria</taxon>
        <taxon>Candidatus Adleribacteriota</taxon>
    </lineage>
</organism>
<comment type="caution">
    <text evidence="5">The sequence shown here is derived from an EMBL/GenBank/DDBJ whole genome shotgun (WGS) entry which is preliminary data.</text>
</comment>
<keyword evidence="3" id="KW-0234">DNA repair</keyword>
<accession>A0A0G1XY33</accession>
<keyword evidence="2" id="KW-0233">DNA recombination</keyword>
<dbReference type="PANTHER" id="PTHR33991">
    <property type="entry name" value="DNA REPAIR PROTEIN RECO"/>
    <property type="match status" value="1"/>
</dbReference>
<evidence type="ECO:0000256" key="2">
    <source>
        <dbReference type="ARBA" id="ARBA00023172"/>
    </source>
</evidence>
<dbReference type="Gene3D" id="2.40.50.140">
    <property type="entry name" value="Nucleic acid-binding proteins"/>
    <property type="match status" value="1"/>
</dbReference>
<dbReference type="SUPFAM" id="SSF57863">
    <property type="entry name" value="ArfGap/RecO-like zinc finger"/>
    <property type="match status" value="1"/>
</dbReference>
<dbReference type="GO" id="GO:0006310">
    <property type="term" value="P:DNA recombination"/>
    <property type="evidence" value="ECO:0007669"/>
    <property type="project" value="UniProtKB-KW"/>
</dbReference>
<dbReference type="EMBL" id="LCRO01000003">
    <property type="protein sequence ID" value="KKW35815.1"/>
    <property type="molecule type" value="Genomic_DNA"/>
</dbReference>
<evidence type="ECO:0000256" key="3">
    <source>
        <dbReference type="ARBA" id="ARBA00023204"/>
    </source>
</evidence>
<dbReference type="InterPro" id="IPR037278">
    <property type="entry name" value="ARFGAP/RecO"/>
</dbReference>
<dbReference type="InterPro" id="IPR022572">
    <property type="entry name" value="DNA_rep/recomb_RecO_N"/>
</dbReference>
<name>A0A0G1XY33_9BACT</name>
<dbReference type="GO" id="GO:0006302">
    <property type="term" value="P:double-strand break repair"/>
    <property type="evidence" value="ECO:0007669"/>
    <property type="project" value="TreeGrafter"/>
</dbReference>
<dbReference type="Pfam" id="PF02565">
    <property type="entry name" value="RecO_C"/>
    <property type="match status" value="1"/>
</dbReference>